<evidence type="ECO:0000259" key="1">
    <source>
        <dbReference type="Pfam" id="PF13439"/>
    </source>
</evidence>
<keyword evidence="2" id="KW-0808">Transferase</keyword>
<proteinExistence type="predicted"/>
<protein>
    <submittedName>
        <fullName evidence="2">D-inositol-3-phosphate glycosyltransferase</fullName>
        <ecNumber evidence="2">2.4.1.250</ecNumber>
    </submittedName>
</protein>
<dbReference type="AlphaFoldDB" id="A0A6S7CDY5"/>
<dbReference type="PANTHER" id="PTHR12526">
    <property type="entry name" value="GLYCOSYLTRANSFERASE"/>
    <property type="match status" value="1"/>
</dbReference>
<keyword evidence="3" id="KW-1185">Reference proteome</keyword>
<dbReference type="Pfam" id="PF13692">
    <property type="entry name" value="Glyco_trans_1_4"/>
    <property type="match status" value="1"/>
</dbReference>
<dbReference type="RefSeq" id="WP_175103034.1">
    <property type="nucleotide sequence ID" value="NZ_CADIKM010000002.1"/>
</dbReference>
<keyword evidence="2" id="KW-0328">Glycosyltransferase</keyword>
<organism evidence="2 3">
    <name type="scientific">Pararobbsia alpina</name>
    <dbReference type="NCBI Taxonomy" id="621374"/>
    <lineage>
        <taxon>Bacteria</taxon>
        <taxon>Pseudomonadati</taxon>
        <taxon>Pseudomonadota</taxon>
        <taxon>Betaproteobacteria</taxon>
        <taxon>Burkholderiales</taxon>
        <taxon>Burkholderiaceae</taxon>
        <taxon>Pararobbsia</taxon>
    </lineage>
</organism>
<dbReference type="SUPFAM" id="SSF53756">
    <property type="entry name" value="UDP-Glycosyltransferase/glycogen phosphorylase"/>
    <property type="match status" value="1"/>
</dbReference>
<dbReference type="InterPro" id="IPR028098">
    <property type="entry name" value="Glyco_trans_4-like_N"/>
</dbReference>
<name>A0A6S7CDY5_9BURK</name>
<dbReference type="GO" id="GO:0102710">
    <property type="term" value="F:D-inositol-3-phosphate glycosyltransferase activity"/>
    <property type="evidence" value="ECO:0007669"/>
    <property type="project" value="UniProtKB-EC"/>
</dbReference>
<evidence type="ECO:0000313" key="3">
    <source>
        <dbReference type="Proteomes" id="UP000494115"/>
    </source>
</evidence>
<dbReference type="CDD" id="cd03801">
    <property type="entry name" value="GT4_PimA-like"/>
    <property type="match status" value="1"/>
</dbReference>
<dbReference type="Pfam" id="PF13439">
    <property type="entry name" value="Glyco_transf_4"/>
    <property type="match status" value="1"/>
</dbReference>
<reference evidence="2 3" key="1">
    <citation type="submission" date="2020-04" db="EMBL/GenBank/DDBJ databases">
        <authorList>
            <person name="De Canck E."/>
        </authorList>
    </citation>
    <scope>NUCLEOTIDE SEQUENCE [LARGE SCALE GENOMIC DNA]</scope>
    <source>
        <strain evidence="2 3">LMG 28138</strain>
    </source>
</reference>
<dbReference type="EMBL" id="CADIKM010000002">
    <property type="protein sequence ID" value="CAB3778382.1"/>
    <property type="molecule type" value="Genomic_DNA"/>
</dbReference>
<dbReference type="EC" id="2.4.1.250" evidence="2"/>
<gene>
    <name evidence="2" type="primary">mshA_4</name>
    <name evidence="2" type="ORF">LMG28138_00465</name>
</gene>
<dbReference type="Proteomes" id="UP000494115">
    <property type="component" value="Unassembled WGS sequence"/>
</dbReference>
<evidence type="ECO:0000313" key="2">
    <source>
        <dbReference type="EMBL" id="CAB3778382.1"/>
    </source>
</evidence>
<accession>A0A6S7CDY5</accession>
<sequence>MIIAIVTHAVARNDGQGRVNLEIVEAALAAGYDITLVASRVEPALLDNPRVRWIEIPVGRLPTRLLQYQSFAVRAGRWLARHRREFDIVHLNGFIAWARGDVNTVHFVHQGFLRSGFYPFKLFGSMSQAYQVMFNHLNAQLERWAFRHTRVVVPVSHKVASEVAAHGIDTEAMHVIHNGVDTGEFRPGESERARFALPVDVFMLLFAGDLRVSRKNLDTVLDALERLPANVHVAVAADISGENPYAATVAERGLVSRVHFLGMIKTMPVVMRSVDAFVFPSRYEAMSLVLLEALSSGLPVVTAKSAGGAEVIDPSCGVVLDDPNDAAGLAAAIEHLVAEPARTRAMGEAARRIALTLGWDSMGERYLALYRRLAARPDYRTLPGDAKVTQRNTGSI</sequence>
<feature type="domain" description="Glycosyltransferase subfamily 4-like N-terminal" evidence="1">
    <location>
        <begin position="14"/>
        <end position="182"/>
    </location>
</feature>
<dbReference type="Gene3D" id="3.40.50.2000">
    <property type="entry name" value="Glycogen Phosphorylase B"/>
    <property type="match status" value="2"/>
</dbReference>
<dbReference type="PANTHER" id="PTHR12526:SF636">
    <property type="entry name" value="BLL3647 PROTEIN"/>
    <property type="match status" value="1"/>
</dbReference>